<evidence type="ECO:0000256" key="3">
    <source>
        <dbReference type="ARBA" id="ARBA00022475"/>
    </source>
</evidence>
<reference evidence="9 10" key="1">
    <citation type="submission" date="2017-09" db="EMBL/GenBank/DDBJ databases">
        <title>Depth-based differentiation of microbial function through sediment-hosted aquifers and enrichment of novel symbionts in the deep terrestrial subsurface.</title>
        <authorList>
            <person name="Probst A.J."/>
            <person name="Ladd B."/>
            <person name="Jarett J.K."/>
            <person name="Geller-Mcgrath D.E."/>
            <person name="Sieber C.M."/>
            <person name="Emerson J.B."/>
            <person name="Anantharaman K."/>
            <person name="Thomas B.C."/>
            <person name="Malmstrom R."/>
            <person name="Stieglmeier M."/>
            <person name="Klingl A."/>
            <person name="Woyke T."/>
            <person name="Ryan C.M."/>
            <person name="Banfield J.F."/>
        </authorList>
    </citation>
    <scope>NUCLEOTIDE SEQUENCE [LARGE SCALE GENOMIC DNA]</scope>
    <source>
        <strain evidence="9">CG22_combo_CG10-13_8_21_14_all_43_18</strain>
    </source>
</reference>
<dbReference type="Proteomes" id="UP000231276">
    <property type="component" value="Unassembled WGS sequence"/>
</dbReference>
<comment type="caution">
    <text evidence="9">The sequence shown here is derived from an EMBL/GenBank/DDBJ whole genome shotgun (WGS) entry which is preliminary data.</text>
</comment>
<keyword evidence="3" id="KW-1003">Cell membrane</keyword>
<evidence type="ECO:0000259" key="8">
    <source>
        <dbReference type="PROSITE" id="PS50850"/>
    </source>
</evidence>
<protein>
    <recommendedName>
        <fullName evidence="8">Major facilitator superfamily (MFS) profile domain-containing protein</fullName>
    </recommendedName>
</protein>
<evidence type="ECO:0000256" key="1">
    <source>
        <dbReference type="ARBA" id="ARBA00004651"/>
    </source>
</evidence>
<dbReference type="InterPro" id="IPR020846">
    <property type="entry name" value="MFS_dom"/>
</dbReference>
<dbReference type="InterPro" id="IPR050171">
    <property type="entry name" value="MFS_Transporters"/>
</dbReference>
<evidence type="ECO:0000313" key="9">
    <source>
        <dbReference type="EMBL" id="PIP86670.1"/>
    </source>
</evidence>
<dbReference type="SUPFAM" id="SSF103473">
    <property type="entry name" value="MFS general substrate transporter"/>
    <property type="match status" value="1"/>
</dbReference>
<feature type="transmembrane region" description="Helical" evidence="7">
    <location>
        <begin position="317"/>
        <end position="335"/>
    </location>
</feature>
<dbReference type="GO" id="GO:0005886">
    <property type="term" value="C:plasma membrane"/>
    <property type="evidence" value="ECO:0007669"/>
    <property type="project" value="UniProtKB-SubCell"/>
</dbReference>
<feature type="transmembrane region" description="Helical" evidence="7">
    <location>
        <begin position="174"/>
        <end position="197"/>
    </location>
</feature>
<evidence type="ECO:0000256" key="5">
    <source>
        <dbReference type="ARBA" id="ARBA00022989"/>
    </source>
</evidence>
<accession>A0A2H0DYJ8</accession>
<name>A0A2H0DYJ8_9BACT</name>
<feature type="domain" description="Major facilitator superfamily (MFS) profile" evidence="8">
    <location>
        <begin position="51"/>
        <end position="429"/>
    </location>
</feature>
<evidence type="ECO:0000256" key="4">
    <source>
        <dbReference type="ARBA" id="ARBA00022692"/>
    </source>
</evidence>
<feature type="transmembrane region" description="Helical" evidence="7">
    <location>
        <begin position="85"/>
        <end position="104"/>
    </location>
</feature>
<feature type="transmembrane region" description="Helical" evidence="7">
    <location>
        <begin position="253"/>
        <end position="274"/>
    </location>
</feature>
<feature type="transmembrane region" description="Helical" evidence="7">
    <location>
        <begin position="341"/>
        <end position="366"/>
    </location>
</feature>
<dbReference type="PANTHER" id="PTHR23517">
    <property type="entry name" value="RESISTANCE PROTEIN MDTM, PUTATIVE-RELATED-RELATED"/>
    <property type="match status" value="1"/>
</dbReference>
<dbReference type="AlphaFoldDB" id="A0A2H0DYJ8"/>
<dbReference type="PROSITE" id="PS50850">
    <property type="entry name" value="MFS"/>
    <property type="match status" value="1"/>
</dbReference>
<feature type="transmembrane region" description="Helical" evidence="7">
    <location>
        <begin position="378"/>
        <end position="398"/>
    </location>
</feature>
<gene>
    <name evidence="9" type="ORF">COW82_00875</name>
</gene>
<evidence type="ECO:0000256" key="6">
    <source>
        <dbReference type="ARBA" id="ARBA00023136"/>
    </source>
</evidence>
<feature type="transmembrane region" description="Helical" evidence="7">
    <location>
        <begin position="52"/>
        <end position="73"/>
    </location>
</feature>
<dbReference type="InterPro" id="IPR011701">
    <property type="entry name" value="MFS"/>
</dbReference>
<proteinExistence type="predicted"/>
<dbReference type="Pfam" id="PF07690">
    <property type="entry name" value="MFS_1"/>
    <property type="match status" value="1"/>
</dbReference>
<feature type="transmembrane region" description="Helical" evidence="7">
    <location>
        <begin position="286"/>
        <end position="305"/>
    </location>
</feature>
<dbReference type="GO" id="GO:0022857">
    <property type="term" value="F:transmembrane transporter activity"/>
    <property type="evidence" value="ECO:0007669"/>
    <property type="project" value="InterPro"/>
</dbReference>
<evidence type="ECO:0000313" key="10">
    <source>
        <dbReference type="Proteomes" id="UP000231276"/>
    </source>
</evidence>
<organism evidence="9 10">
    <name type="scientific">Candidatus Campbellbacteria bacterium CG22_combo_CG10-13_8_21_14_all_43_18</name>
    <dbReference type="NCBI Taxonomy" id="1974530"/>
    <lineage>
        <taxon>Bacteria</taxon>
        <taxon>Candidatus Campbelliibacteriota</taxon>
    </lineage>
</organism>
<feature type="transmembrane region" description="Helical" evidence="7">
    <location>
        <begin position="139"/>
        <end position="162"/>
    </location>
</feature>
<feature type="transmembrane region" description="Helical" evidence="7">
    <location>
        <begin position="404"/>
        <end position="423"/>
    </location>
</feature>
<keyword evidence="5 7" id="KW-1133">Transmembrane helix</keyword>
<sequence>MRERKIAKKLPWRFFFVIFIYNVKIERKKSFLILEYKKTSKKMTANIKKRKISALYLMAFFLNLHVAIPTYINSTFLENFIPKEFVGIIYTIGALLAIFAFIILPNLLEKYGNYRVGITALFVEFIAILGLSITKDPIFILVSFIISLVLIRVVSFNADIFLESLSSDSKTGGIRGFFLSTSSAAWVAAPVLGGFLLGNGNFSRLYLVSALVSLPVFFFLITKFKNFRDPNYDRMSFWKTLRLIWIKNDIRKIVLINTLLRFFYSWMVIYTPIYLKEVMGFSWSEIGLIFSIMLTPFVFLQAPLGKIADKYLGEKELLSAGIFILVLATAVLSFIKIPSFILWALVLFLTRVGASSSEVMSETYFFKKIDGTDSNLVGFFRMTGPIAYVISPLVATFILGFAGLHYLFLILGIIMLFGLWFSFSLKDTL</sequence>
<keyword evidence="4 7" id="KW-0812">Transmembrane</keyword>
<evidence type="ECO:0000256" key="2">
    <source>
        <dbReference type="ARBA" id="ARBA00022448"/>
    </source>
</evidence>
<keyword evidence="6 7" id="KW-0472">Membrane</keyword>
<dbReference type="InterPro" id="IPR036259">
    <property type="entry name" value="MFS_trans_sf"/>
</dbReference>
<dbReference type="Gene3D" id="1.20.1250.20">
    <property type="entry name" value="MFS general substrate transporter like domains"/>
    <property type="match status" value="2"/>
</dbReference>
<dbReference type="EMBL" id="PCTS01000011">
    <property type="protein sequence ID" value="PIP86670.1"/>
    <property type="molecule type" value="Genomic_DNA"/>
</dbReference>
<evidence type="ECO:0000256" key="7">
    <source>
        <dbReference type="SAM" id="Phobius"/>
    </source>
</evidence>
<keyword evidence="2" id="KW-0813">Transport</keyword>
<comment type="subcellular location">
    <subcellularLocation>
        <location evidence="1">Cell membrane</location>
        <topology evidence="1">Multi-pass membrane protein</topology>
    </subcellularLocation>
</comment>
<feature type="transmembrane region" description="Helical" evidence="7">
    <location>
        <begin position="203"/>
        <end position="221"/>
    </location>
</feature>
<feature type="transmembrane region" description="Helical" evidence="7">
    <location>
        <begin position="116"/>
        <end position="133"/>
    </location>
</feature>